<comment type="pathway">
    <text evidence="10">Isoprenoid biosynthesis; isopentenyl diphosphate biosynthesis via DXP pathway; isopentenyl diphosphate from 1-deoxy-D-xylulose 5-phosphate: step 3/6.</text>
</comment>
<evidence type="ECO:0000256" key="7">
    <source>
        <dbReference type="ARBA" id="ARBA00022840"/>
    </source>
</evidence>
<reference evidence="13 14" key="1">
    <citation type="submission" date="2023-10" db="EMBL/GenBank/DDBJ databases">
        <title>Sorlinia euscelidii gen. nov., sp. nov., an acetic acid bacteria isolated from the gut of Euscelidius variegatus emitter.</title>
        <authorList>
            <person name="Michoud G."/>
            <person name="Marasco R."/>
            <person name="Seferji K."/>
            <person name="Gonella E."/>
            <person name="Garuglieri E."/>
            <person name="Alma A."/>
            <person name="Mapelli F."/>
            <person name="Borin S."/>
            <person name="Daffonchio D."/>
            <person name="Crotti E."/>
        </authorList>
    </citation>
    <scope>NUCLEOTIDE SEQUENCE [LARGE SCALE GENOMIC DNA]</scope>
    <source>
        <strain evidence="13 14">EV16P</strain>
    </source>
</reference>
<dbReference type="InterPro" id="IPR020568">
    <property type="entry name" value="Ribosomal_Su5_D2-typ_SF"/>
</dbReference>
<dbReference type="InterPro" id="IPR014721">
    <property type="entry name" value="Ribsml_uS5_D2-typ_fold_subgr"/>
</dbReference>
<dbReference type="RefSeq" id="WP_394819306.1">
    <property type="nucleotide sequence ID" value="NZ_JAWJZY010000002.1"/>
</dbReference>
<evidence type="ECO:0000259" key="11">
    <source>
        <dbReference type="Pfam" id="PF00288"/>
    </source>
</evidence>
<keyword evidence="5 10" id="KW-0547">Nucleotide-binding</keyword>
<keyword evidence="4 10" id="KW-0808">Transferase</keyword>
<dbReference type="InterPro" id="IPR013750">
    <property type="entry name" value="GHMP_kinase_C_dom"/>
</dbReference>
<dbReference type="Gene3D" id="3.30.230.10">
    <property type="match status" value="1"/>
</dbReference>
<dbReference type="InterPro" id="IPR006204">
    <property type="entry name" value="GHMP_kinase_N_dom"/>
</dbReference>
<comment type="similarity">
    <text evidence="1 10">Belongs to the GHMP kinase family. IspE subfamily.</text>
</comment>
<keyword evidence="7 10" id="KW-0067">ATP-binding</keyword>
<dbReference type="EMBL" id="JAWJZY010000002">
    <property type="protein sequence ID" value="MEE8658362.1"/>
    <property type="molecule type" value="Genomic_DNA"/>
</dbReference>
<dbReference type="PANTHER" id="PTHR43527">
    <property type="entry name" value="4-DIPHOSPHOCYTIDYL-2-C-METHYL-D-ERYTHRITOL KINASE, CHLOROPLASTIC"/>
    <property type="match status" value="1"/>
</dbReference>
<keyword evidence="6 10" id="KW-0418">Kinase</keyword>
<accession>A0ABU7U3A3</accession>
<keyword evidence="8 10" id="KW-0414">Isoprene biosynthesis</keyword>
<comment type="caution">
    <text evidence="13">The sequence shown here is derived from an EMBL/GenBank/DDBJ whole genome shotgun (WGS) entry which is preliminary data.</text>
</comment>
<sequence>MKREKAHAKINLYLHITGRRDDGYHLLDSLAIFAASGDELTASAAPLHKSHPDDVTLEIDGPFADGLADCDDNLILRAARSVKRVRTSGLASGLLLTLTKNLPVASGIGGGSADAAAALRIMAAHWEVDEAQIPALARELGADVPVCLKQRPARMRGIGEDLSAVPAMPPFHLLLVNPGIAVSTPAIFTSWKADHGRFRQEVELPPAWPDLDALISFLNRTTNDLQDPARANYPVIDQVLTLTASLPGCRMARMSGSGATCFGIFAAAEEAAQAARQCRAKGWWAEAGPALT</sequence>
<evidence type="ECO:0000256" key="10">
    <source>
        <dbReference type="HAMAP-Rule" id="MF_00061"/>
    </source>
</evidence>
<dbReference type="Gene3D" id="3.30.70.890">
    <property type="entry name" value="GHMP kinase, C-terminal domain"/>
    <property type="match status" value="1"/>
</dbReference>
<dbReference type="Pfam" id="PF00288">
    <property type="entry name" value="GHMP_kinases_N"/>
    <property type="match status" value="1"/>
</dbReference>
<dbReference type="NCBIfam" id="NF011202">
    <property type="entry name" value="PRK14608.1"/>
    <property type="match status" value="1"/>
</dbReference>
<dbReference type="NCBIfam" id="TIGR00154">
    <property type="entry name" value="ispE"/>
    <property type="match status" value="1"/>
</dbReference>
<dbReference type="EC" id="2.7.1.148" evidence="2 10"/>
<dbReference type="GO" id="GO:0016301">
    <property type="term" value="F:kinase activity"/>
    <property type="evidence" value="ECO:0007669"/>
    <property type="project" value="UniProtKB-KW"/>
</dbReference>
<keyword evidence="14" id="KW-1185">Reference proteome</keyword>
<dbReference type="Pfam" id="PF08544">
    <property type="entry name" value="GHMP_kinases_C"/>
    <property type="match status" value="1"/>
</dbReference>
<proteinExistence type="inferred from homology"/>
<dbReference type="SUPFAM" id="SSF54211">
    <property type="entry name" value="Ribosomal protein S5 domain 2-like"/>
    <property type="match status" value="1"/>
</dbReference>
<feature type="active site" evidence="10">
    <location>
        <position position="9"/>
    </location>
</feature>
<evidence type="ECO:0000256" key="8">
    <source>
        <dbReference type="ARBA" id="ARBA00023229"/>
    </source>
</evidence>
<organism evidence="13 14">
    <name type="scientific">Sorlinia euscelidii</name>
    <dbReference type="NCBI Taxonomy" id="3081148"/>
    <lineage>
        <taxon>Bacteria</taxon>
        <taxon>Pseudomonadati</taxon>
        <taxon>Pseudomonadota</taxon>
        <taxon>Alphaproteobacteria</taxon>
        <taxon>Acetobacterales</taxon>
        <taxon>Acetobacteraceae</taxon>
        <taxon>Sorlinia</taxon>
    </lineage>
</organism>
<protein>
    <recommendedName>
        <fullName evidence="3 10">4-diphosphocytidyl-2-C-methyl-D-erythritol kinase</fullName>
        <shortName evidence="10">CMK</shortName>
        <ecNumber evidence="2 10">2.7.1.148</ecNumber>
    </recommendedName>
    <alternativeName>
        <fullName evidence="9 10">4-(cytidine-5'-diphospho)-2-C-methyl-D-erythritol kinase</fullName>
    </alternativeName>
</protein>
<dbReference type="PIRSF" id="PIRSF010376">
    <property type="entry name" value="IspE"/>
    <property type="match status" value="1"/>
</dbReference>
<feature type="domain" description="GHMP kinase N-terminal" evidence="11">
    <location>
        <begin position="73"/>
        <end position="148"/>
    </location>
</feature>
<evidence type="ECO:0000256" key="4">
    <source>
        <dbReference type="ARBA" id="ARBA00022679"/>
    </source>
</evidence>
<comment type="function">
    <text evidence="10">Catalyzes the phosphorylation of the position 2 hydroxy group of 4-diphosphocytidyl-2C-methyl-D-erythritol.</text>
</comment>
<evidence type="ECO:0000256" key="9">
    <source>
        <dbReference type="ARBA" id="ARBA00032554"/>
    </source>
</evidence>
<evidence type="ECO:0000256" key="1">
    <source>
        <dbReference type="ARBA" id="ARBA00009684"/>
    </source>
</evidence>
<evidence type="ECO:0000256" key="5">
    <source>
        <dbReference type="ARBA" id="ARBA00022741"/>
    </source>
</evidence>
<evidence type="ECO:0000313" key="13">
    <source>
        <dbReference type="EMBL" id="MEE8658362.1"/>
    </source>
</evidence>
<evidence type="ECO:0000259" key="12">
    <source>
        <dbReference type="Pfam" id="PF08544"/>
    </source>
</evidence>
<evidence type="ECO:0000256" key="6">
    <source>
        <dbReference type="ARBA" id="ARBA00022777"/>
    </source>
</evidence>
<evidence type="ECO:0000313" key="14">
    <source>
        <dbReference type="Proteomes" id="UP001312908"/>
    </source>
</evidence>
<dbReference type="HAMAP" id="MF_00061">
    <property type="entry name" value="IspE"/>
    <property type="match status" value="1"/>
</dbReference>
<comment type="catalytic activity">
    <reaction evidence="10">
        <text>4-CDP-2-C-methyl-D-erythritol + ATP = 4-CDP-2-C-methyl-D-erythritol 2-phosphate + ADP + H(+)</text>
        <dbReference type="Rhea" id="RHEA:18437"/>
        <dbReference type="ChEBI" id="CHEBI:15378"/>
        <dbReference type="ChEBI" id="CHEBI:30616"/>
        <dbReference type="ChEBI" id="CHEBI:57823"/>
        <dbReference type="ChEBI" id="CHEBI:57919"/>
        <dbReference type="ChEBI" id="CHEBI:456216"/>
        <dbReference type="EC" id="2.7.1.148"/>
    </reaction>
</comment>
<gene>
    <name evidence="10" type="primary">ispE</name>
    <name evidence="13" type="ORF">DOFOFD_04990</name>
</gene>
<feature type="active site" evidence="10">
    <location>
        <position position="143"/>
    </location>
</feature>
<name>A0ABU7U3A3_9PROT</name>
<dbReference type="InterPro" id="IPR036554">
    <property type="entry name" value="GHMP_kinase_C_sf"/>
</dbReference>
<evidence type="ECO:0000256" key="2">
    <source>
        <dbReference type="ARBA" id="ARBA00012052"/>
    </source>
</evidence>
<evidence type="ECO:0000256" key="3">
    <source>
        <dbReference type="ARBA" id="ARBA00017473"/>
    </source>
</evidence>
<feature type="binding site" evidence="10">
    <location>
        <begin position="103"/>
        <end position="113"/>
    </location>
    <ligand>
        <name>ATP</name>
        <dbReference type="ChEBI" id="CHEBI:30616"/>
    </ligand>
</feature>
<dbReference type="SUPFAM" id="SSF55060">
    <property type="entry name" value="GHMP Kinase, C-terminal domain"/>
    <property type="match status" value="1"/>
</dbReference>
<feature type="domain" description="GHMP kinase C-terminal" evidence="12">
    <location>
        <begin position="212"/>
        <end position="281"/>
    </location>
</feature>
<dbReference type="PANTHER" id="PTHR43527:SF2">
    <property type="entry name" value="4-DIPHOSPHOCYTIDYL-2-C-METHYL-D-ERYTHRITOL KINASE, CHLOROPLASTIC"/>
    <property type="match status" value="1"/>
</dbReference>
<dbReference type="InterPro" id="IPR004424">
    <property type="entry name" value="IspE"/>
</dbReference>
<dbReference type="Proteomes" id="UP001312908">
    <property type="component" value="Unassembled WGS sequence"/>
</dbReference>